<dbReference type="EMBL" id="BKCJ011358790">
    <property type="protein sequence ID" value="GFD25199.1"/>
    <property type="molecule type" value="Genomic_DNA"/>
</dbReference>
<evidence type="ECO:0000256" key="1">
    <source>
        <dbReference type="SAM" id="SignalP"/>
    </source>
</evidence>
<sequence>AVAGAGRVITGQYLWLRLLFLPATLSPPAPISLLDLAAEHAPYQAELDAAWRATVQEAAFIQGPAVQAFANELGGGAAGAATGAGRCAARYVYARPCRGASGTYATHWGCTGGASVWPMC</sequence>
<protein>
    <submittedName>
        <fullName evidence="2">Uncharacterized protein</fullName>
    </submittedName>
</protein>
<feature type="chain" id="PRO_5025576344" evidence="1">
    <location>
        <begin position="26"/>
        <end position="120"/>
    </location>
</feature>
<accession>A0A699UVK5</accession>
<name>A0A699UVK5_TANCI</name>
<feature type="signal peptide" evidence="1">
    <location>
        <begin position="1"/>
        <end position="25"/>
    </location>
</feature>
<organism evidence="2">
    <name type="scientific">Tanacetum cinerariifolium</name>
    <name type="common">Dalmatian daisy</name>
    <name type="synonym">Chrysanthemum cinerariifolium</name>
    <dbReference type="NCBI Taxonomy" id="118510"/>
    <lineage>
        <taxon>Eukaryota</taxon>
        <taxon>Viridiplantae</taxon>
        <taxon>Streptophyta</taxon>
        <taxon>Embryophyta</taxon>
        <taxon>Tracheophyta</taxon>
        <taxon>Spermatophyta</taxon>
        <taxon>Magnoliopsida</taxon>
        <taxon>eudicotyledons</taxon>
        <taxon>Gunneridae</taxon>
        <taxon>Pentapetalae</taxon>
        <taxon>asterids</taxon>
        <taxon>campanulids</taxon>
        <taxon>Asterales</taxon>
        <taxon>Asteraceae</taxon>
        <taxon>Asteroideae</taxon>
        <taxon>Anthemideae</taxon>
        <taxon>Anthemidinae</taxon>
        <taxon>Tanacetum</taxon>
    </lineage>
</organism>
<feature type="non-terminal residue" evidence="2">
    <location>
        <position position="1"/>
    </location>
</feature>
<keyword evidence="1" id="KW-0732">Signal</keyword>
<comment type="caution">
    <text evidence="2">The sequence shown here is derived from an EMBL/GenBank/DDBJ whole genome shotgun (WGS) entry which is preliminary data.</text>
</comment>
<proteinExistence type="predicted"/>
<dbReference type="AlphaFoldDB" id="A0A699UVK5"/>
<gene>
    <name evidence="2" type="ORF">Tci_897168</name>
</gene>
<evidence type="ECO:0000313" key="2">
    <source>
        <dbReference type="EMBL" id="GFD25199.1"/>
    </source>
</evidence>
<reference evidence="2" key="1">
    <citation type="journal article" date="2019" name="Sci. Rep.">
        <title>Draft genome of Tanacetum cinerariifolium, the natural source of mosquito coil.</title>
        <authorList>
            <person name="Yamashiro T."/>
            <person name="Shiraishi A."/>
            <person name="Satake H."/>
            <person name="Nakayama K."/>
        </authorList>
    </citation>
    <scope>NUCLEOTIDE SEQUENCE</scope>
</reference>